<keyword evidence="3" id="KW-1185">Reference proteome</keyword>
<reference evidence="2 3" key="1">
    <citation type="submission" date="2018-02" db="EMBL/GenBank/DDBJ databases">
        <title>Whole genome sequencing of endophytic bacterium.</title>
        <authorList>
            <person name="Eedara R."/>
            <person name="Podile A.R."/>
        </authorList>
    </citation>
    <scope>NUCLEOTIDE SEQUENCE [LARGE SCALE GENOMIC DNA]</scope>
    <source>
        <strain evidence="2 3">RP1T</strain>
    </source>
</reference>
<sequence>MPLDTDSLRALLSRRFDTLYATDDRGRLLHSNEWDSRPAPRFHLMRTPAGPLFRCRADMPDALVARLGELCRDEMLGEVPQQPPARQQAYLDLLGHQAPVTQIWSGPVYRADAALPPPRSLVAIHEGNAELLRPLFPDWLPDVPHRRPFLAVVEGDRAVALCASVRISDAVHCVGVETHADYRRLGHAAAVVAGWAQAVRVLGAVPFYSTSWDNQASRAVAARLGLPLVATDFHVS</sequence>
<evidence type="ECO:0000259" key="1">
    <source>
        <dbReference type="PROSITE" id="PS51186"/>
    </source>
</evidence>
<feature type="domain" description="N-acetyltransferase" evidence="1">
    <location>
        <begin position="107"/>
        <end position="236"/>
    </location>
</feature>
<protein>
    <submittedName>
        <fullName evidence="2">GNAT family N-acetyltransferase</fullName>
    </submittedName>
</protein>
<dbReference type="PROSITE" id="PS51186">
    <property type="entry name" value="GNAT"/>
    <property type="match status" value="1"/>
</dbReference>
<dbReference type="SUPFAM" id="SSF55729">
    <property type="entry name" value="Acyl-CoA N-acyltransferases (Nat)"/>
    <property type="match status" value="1"/>
</dbReference>
<accession>A0A2S9QD72</accession>
<dbReference type="RefSeq" id="WP_105862232.1">
    <property type="nucleotide sequence ID" value="NZ_PUEJ01000004.1"/>
</dbReference>
<keyword evidence="2" id="KW-0808">Transferase</keyword>
<dbReference type="InterPro" id="IPR027365">
    <property type="entry name" value="GNAT_acetyltra_YdfB-like"/>
</dbReference>
<evidence type="ECO:0000313" key="2">
    <source>
        <dbReference type="EMBL" id="PRH87296.1"/>
    </source>
</evidence>
<dbReference type="InterPro" id="IPR016181">
    <property type="entry name" value="Acyl_CoA_acyltransferase"/>
</dbReference>
<dbReference type="Pfam" id="PF12746">
    <property type="entry name" value="GNAT_acetyltran"/>
    <property type="match status" value="1"/>
</dbReference>
<comment type="caution">
    <text evidence="2">The sequence shown here is derived from an EMBL/GenBank/DDBJ whole genome shotgun (WGS) entry which is preliminary data.</text>
</comment>
<dbReference type="EMBL" id="PUEJ01000004">
    <property type="protein sequence ID" value="PRH87296.1"/>
    <property type="molecule type" value="Genomic_DNA"/>
</dbReference>
<dbReference type="InterPro" id="IPR000182">
    <property type="entry name" value="GNAT_dom"/>
</dbReference>
<dbReference type="Gene3D" id="3.40.630.30">
    <property type="match status" value="1"/>
</dbReference>
<evidence type="ECO:0000313" key="3">
    <source>
        <dbReference type="Proteomes" id="UP000237682"/>
    </source>
</evidence>
<dbReference type="Proteomes" id="UP000237682">
    <property type="component" value="Unassembled WGS sequence"/>
</dbReference>
<dbReference type="AlphaFoldDB" id="A0A2S9QD72"/>
<proteinExistence type="predicted"/>
<organism evidence="2 3">
    <name type="scientific">Labrys okinawensis</name>
    <dbReference type="NCBI Taxonomy" id="346911"/>
    <lineage>
        <taxon>Bacteria</taxon>
        <taxon>Pseudomonadati</taxon>
        <taxon>Pseudomonadota</taxon>
        <taxon>Alphaproteobacteria</taxon>
        <taxon>Hyphomicrobiales</taxon>
        <taxon>Xanthobacteraceae</taxon>
        <taxon>Labrys</taxon>
    </lineage>
</organism>
<dbReference type="GO" id="GO:0016747">
    <property type="term" value="F:acyltransferase activity, transferring groups other than amino-acyl groups"/>
    <property type="evidence" value="ECO:0007669"/>
    <property type="project" value="InterPro"/>
</dbReference>
<gene>
    <name evidence="2" type="ORF">C5L14_11750</name>
</gene>
<dbReference type="OrthoDB" id="8439474at2"/>
<name>A0A2S9QD72_9HYPH</name>